<dbReference type="PANTHER" id="PTHR43394:SF1">
    <property type="entry name" value="ATP-BINDING CASSETTE SUB-FAMILY B MEMBER 10, MITOCHONDRIAL"/>
    <property type="match status" value="1"/>
</dbReference>
<dbReference type="Pfam" id="PF00005">
    <property type="entry name" value="ABC_tran"/>
    <property type="match status" value="1"/>
</dbReference>
<dbReference type="Pfam" id="PF00664">
    <property type="entry name" value="ABC_membrane"/>
    <property type="match status" value="1"/>
</dbReference>
<dbReference type="SUPFAM" id="SSF52540">
    <property type="entry name" value="P-loop containing nucleoside triphosphate hydrolases"/>
    <property type="match status" value="1"/>
</dbReference>
<proteinExistence type="inferred from homology"/>
<dbReference type="SUPFAM" id="SSF90123">
    <property type="entry name" value="ABC transporter transmembrane region"/>
    <property type="match status" value="1"/>
</dbReference>
<dbReference type="InterPro" id="IPR011527">
    <property type="entry name" value="ABC1_TM_dom"/>
</dbReference>
<feature type="transmembrane region" description="Helical" evidence="11">
    <location>
        <begin position="149"/>
        <end position="167"/>
    </location>
</feature>
<keyword evidence="8 11" id="KW-1133">Transmembrane helix</keyword>
<keyword evidence="6" id="KW-0547">Nucleotide-binding</keyword>
<dbReference type="InterPro" id="IPR027417">
    <property type="entry name" value="P-loop_NTPase"/>
</dbReference>
<reference evidence="14 15" key="1">
    <citation type="submission" date="2016-10" db="EMBL/GenBank/DDBJ databases">
        <authorList>
            <person name="de Groot N.N."/>
        </authorList>
    </citation>
    <scope>NUCLEOTIDE SEQUENCE [LARGE SCALE GENOMIC DNA]</scope>
    <source>
        <strain>J11</strain>
        <strain evidence="15">PG 39</strain>
    </source>
</reference>
<feature type="transmembrane region" description="Helical" evidence="11">
    <location>
        <begin position="119"/>
        <end position="143"/>
    </location>
</feature>
<dbReference type="PROSITE" id="PS50893">
    <property type="entry name" value="ABC_TRANSPORTER_2"/>
    <property type="match status" value="1"/>
</dbReference>
<dbReference type="PROSITE" id="PS50929">
    <property type="entry name" value="ABC_TM1F"/>
    <property type="match status" value="1"/>
</dbReference>
<dbReference type="InterPro" id="IPR017871">
    <property type="entry name" value="ABC_transporter-like_CS"/>
</dbReference>
<protein>
    <submittedName>
        <fullName evidence="14">ABC-type multidrug transport system, ATPase and permease component</fullName>
    </submittedName>
</protein>
<dbReference type="EMBL" id="FOPJ01000006">
    <property type="protein sequence ID" value="SFG55446.1"/>
    <property type="molecule type" value="Genomic_DNA"/>
</dbReference>
<keyword evidence="9 11" id="KW-0472">Membrane</keyword>
<dbReference type="GO" id="GO:0015421">
    <property type="term" value="F:ABC-type oligopeptide transporter activity"/>
    <property type="evidence" value="ECO:0007669"/>
    <property type="project" value="TreeGrafter"/>
</dbReference>
<dbReference type="OrthoDB" id="9806127at2"/>
<dbReference type="PROSITE" id="PS00211">
    <property type="entry name" value="ABC_TRANSPORTER_1"/>
    <property type="match status" value="1"/>
</dbReference>
<evidence type="ECO:0000256" key="9">
    <source>
        <dbReference type="ARBA" id="ARBA00023136"/>
    </source>
</evidence>
<keyword evidence="3" id="KW-1003">Cell membrane</keyword>
<organism evidence="14 15">
    <name type="scientific">Corynebacterium spheniscorum</name>
    <dbReference type="NCBI Taxonomy" id="185761"/>
    <lineage>
        <taxon>Bacteria</taxon>
        <taxon>Bacillati</taxon>
        <taxon>Actinomycetota</taxon>
        <taxon>Actinomycetes</taxon>
        <taxon>Mycobacteriales</taxon>
        <taxon>Corynebacteriaceae</taxon>
        <taxon>Corynebacterium</taxon>
    </lineage>
</organism>
<dbReference type="STRING" id="185761.SAMN05660282_01214"/>
<dbReference type="InterPro" id="IPR039421">
    <property type="entry name" value="Type_1_exporter"/>
</dbReference>
<feature type="transmembrane region" description="Helical" evidence="11">
    <location>
        <begin position="265"/>
        <end position="286"/>
    </location>
</feature>
<comment type="similarity">
    <text evidence="10">Belongs to the ABC transporter superfamily. Siderophore-Fe(3+) uptake transporter (SIUT) (TC 3.A.1.21) family.</text>
</comment>
<dbReference type="Proteomes" id="UP000199065">
    <property type="component" value="Unassembled WGS sequence"/>
</dbReference>
<evidence type="ECO:0000256" key="4">
    <source>
        <dbReference type="ARBA" id="ARBA00022519"/>
    </source>
</evidence>
<accession>A0A1I2SZ20</accession>
<evidence type="ECO:0000256" key="7">
    <source>
        <dbReference type="ARBA" id="ARBA00022840"/>
    </source>
</evidence>
<evidence type="ECO:0000313" key="14">
    <source>
        <dbReference type="EMBL" id="SFG55446.1"/>
    </source>
</evidence>
<dbReference type="GO" id="GO:0016887">
    <property type="term" value="F:ATP hydrolysis activity"/>
    <property type="evidence" value="ECO:0007669"/>
    <property type="project" value="InterPro"/>
</dbReference>
<gene>
    <name evidence="14" type="ORF">SAMN05660282_01214</name>
</gene>
<evidence type="ECO:0000313" key="15">
    <source>
        <dbReference type="Proteomes" id="UP000199065"/>
    </source>
</evidence>
<evidence type="ECO:0000256" key="10">
    <source>
        <dbReference type="ARBA" id="ARBA00023455"/>
    </source>
</evidence>
<evidence type="ECO:0000256" key="3">
    <source>
        <dbReference type="ARBA" id="ARBA00022475"/>
    </source>
</evidence>
<name>A0A1I2SZ20_9CORY</name>
<dbReference type="FunFam" id="3.40.50.300:FF:000221">
    <property type="entry name" value="Multidrug ABC transporter ATP-binding protein"/>
    <property type="match status" value="1"/>
</dbReference>
<feature type="domain" description="ABC transporter" evidence="12">
    <location>
        <begin position="321"/>
        <end position="554"/>
    </location>
</feature>
<dbReference type="InterPro" id="IPR003439">
    <property type="entry name" value="ABC_transporter-like_ATP-bd"/>
</dbReference>
<keyword evidence="2" id="KW-0813">Transport</keyword>
<keyword evidence="7" id="KW-0067">ATP-binding</keyword>
<evidence type="ECO:0000256" key="8">
    <source>
        <dbReference type="ARBA" id="ARBA00022989"/>
    </source>
</evidence>
<dbReference type="InterPro" id="IPR003593">
    <property type="entry name" value="AAA+_ATPase"/>
</dbReference>
<feature type="transmembrane region" description="Helical" evidence="11">
    <location>
        <begin position="53"/>
        <end position="80"/>
    </location>
</feature>
<evidence type="ECO:0000256" key="11">
    <source>
        <dbReference type="SAM" id="Phobius"/>
    </source>
</evidence>
<evidence type="ECO:0000256" key="6">
    <source>
        <dbReference type="ARBA" id="ARBA00022741"/>
    </source>
</evidence>
<feature type="transmembrane region" description="Helical" evidence="11">
    <location>
        <begin position="236"/>
        <end position="259"/>
    </location>
</feature>
<dbReference type="SMART" id="SM00382">
    <property type="entry name" value="AAA"/>
    <property type="match status" value="1"/>
</dbReference>
<dbReference type="Gene3D" id="1.20.1560.10">
    <property type="entry name" value="ABC transporter type 1, transmembrane domain"/>
    <property type="match status" value="1"/>
</dbReference>
<evidence type="ECO:0000256" key="2">
    <source>
        <dbReference type="ARBA" id="ARBA00022448"/>
    </source>
</evidence>
<evidence type="ECO:0000256" key="5">
    <source>
        <dbReference type="ARBA" id="ARBA00022692"/>
    </source>
</evidence>
<keyword evidence="4" id="KW-0997">Cell inner membrane</keyword>
<evidence type="ECO:0000259" key="13">
    <source>
        <dbReference type="PROSITE" id="PS50929"/>
    </source>
</evidence>
<comment type="subcellular location">
    <subcellularLocation>
        <location evidence="1">Cell inner membrane</location>
        <topology evidence="1">Multi-pass membrane protein</topology>
    </subcellularLocation>
</comment>
<dbReference type="InterPro" id="IPR036640">
    <property type="entry name" value="ABC1_TM_sf"/>
</dbReference>
<dbReference type="GO" id="GO:0005886">
    <property type="term" value="C:plasma membrane"/>
    <property type="evidence" value="ECO:0007669"/>
    <property type="project" value="UniProtKB-SubCell"/>
</dbReference>
<evidence type="ECO:0000256" key="1">
    <source>
        <dbReference type="ARBA" id="ARBA00004429"/>
    </source>
</evidence>
<dbReference type="RefSeq" id="WP_092285472.1">
    <property type="nucleotide sequence ID" value="NZ_FOPJ01000006.1"/>
</dbReference>
<dbReference type="AlphaFoldDB" id="A0A1I2SZ20"/>
<evidence type="ECO:0000259" key="12">
    <source>
        <dbReference type="PROSITE" id="PS50893"/>
    </source>
</evidence>
<sequence>MNVLAPVKNTIIIGGIIRGILALVEILPFIFFAELVRLFLLAAPREEFIRVAIYALIVLVVSGLGNFLLITILHFIDAAFAAQLRRRMLSVLAEAPLGWFRRRDSSEVRQRVGDDVAGLHSLIVHGVPDAVAAVVTPIAVLIYLGIVDWKMMLVLLIPVLLYVVAMAREGIREKEVISVLLRHRLQMAQDARHFLASQDTIRILGDKSIVDLESTLWDTSKVVHETQDKSAQTKTVLILLTRPATMLALVVLGGWLLKVDAPTEAAFLILGTAFGGQLVTLSFSMADMLAGREAKDSIELLLATPTLATLHSEAESVDTSVCFRDVSFDYQGRQGEQALISDLNLELAAGTTTAIVGESGGGKSTIAALLARLWDPQKGEISIGGKNIAAMSQEELYAKVGVLLQDVRLVRDTVAANIALAKPDASREEIEEAARQAQIHEEILQLPQGYDTVDPQLSGGQRQRIGIARMLVANTPVVVLDEPTASTDYDNEQAIHAALKELLRGRTVLIIAHRLHTLQDADRILVVKAGKIIAEGCHGELLSSNETYRELWEKESIQ</sequence>
<keyword evidence="5 11" id="KW-0812">Transmembrane</keyword>
<feature type="transmembrane region" description="Helical" evidence="11">
    <location>
        <begin position="12"/>
        <end position="33"/>
    </location>
</feature>
<dbReference type="GO" id="GO:0005524">
    <property type="term" value="F:ATP binding"/>
    <property type="evidence" value="ECO:0007669"/>
    <property type="project" value="UniProtKB-KW"/>
</dbReference>
<dbReference type="Gene3D" id="3.40.50.300">
    <property type="entry name" value="P-loop containing nucleotide triphosphate hydrolases"/>
    <property type="match status" value="1"/>
</dbReference>
<keyword evidence="15" id="KW-1185">Reference proteome</keyword>
<dbReference type="PANTHER" id="PTHR43394">
    <property type="entry name" value="ATP-DEPENDENT PERMEASE MDL1, MITOCHONDRIAL"/>
    <property type="match status" value="1"/>
</dbReference>
<feature type="domain" description="ABC transmembrane type-1" evidence="13">
    <location>
        <begin position="12"/>
        <end position="290"/>
    </location>
</feature>